<reference evidence="2 3" key="1">
    <citation type="submission" date="2014-05" db="EMBL/GenBank/DDBJ databases">
        <title>Draft genome sequence of a rare smut relative, Tilletiaria anomala UBC 951.</title>
        <authorList>
            <consortium name="DOE Joint Genome Institute"/>
            <person name="Toome M."/>
            <person name="Kuo A."/>
            <person name="Henrissat B."/>
            <person name="Lipzen A."/>
            <person name="Tritt A."/>
            <person name="Yoshinaga Y."/>
            <person name="Zane M."/>
            <person name="Barry K."/>
            <person name="Grigoriev I.V."/>
            <person name="Spatafora J.W."/>
            <person name="Aimea M.C."/>
        </authorList>
    </citation>
    <scope>NUCLEOTIDE SEQUENCE [LARGE SCALE GENOMIC DNA]</scope>
    <source>
        <strain evidence="2 3">UBC 951</strain>
    </source>
</reference>
<dbReference type="GO" id="GO:0035658">
    <property type="term" value="C:Mon1-Ccz1 complex"/>
    <property type="evidence" value="ECO:0007669"/>
    <property type="project" value="InterPro"/>
</dbReference>
<organism evidence="2 3">
    <name type="scientific">Tilletiaria anomala (strain ATCC 24038 / CBS 436.72 / UBC 951)</name>
    <dbReference type="NCBI Taxonomy" id="1037660"/>
    <lineage>
        <taxon>Eukaryota</taxon>
        <taxon>Fungi</taxon>
        <taxon>Dikarya</taxon>
        <taxon>Basidiomycota</taxon>
        <taxon>Ustilaginomycotina</taxon>
        <taxon>Exobasidiomycetes</taxon>
        <taxon>Georgefischeriales</taxon>
        <taxon>Tilletiariaceae</taxon>
        <taxon>Tilletiaria</taxon>
    </lineage>
</organism>
<dbReference type="GeneID" id="25267987"/>
<feature type="region of interest" description="Disordered" evidence="1">
    <location>
        <begin position="463"/>
        <end position="512"/>
    </location>
</feature>
<name>A0A066WH26_TILAU</name>
<accession>A0A066WH26</accession>
<dbReference type="AlphaFoldDB" id="A0A066WH26"/>
<evidence type="ECO:0008006" key="4">
    <source>
        <dbReference type="Google" id="ProtNLM"/>
    </source>
</evidence>
<gene>
    <name evidence="2" type="ORF">K437DRAFT_97681</name>
</gene>
<protein>
    <recommendedName>
        <fullName evidence="4">CCZ1/INTU/HSP4 first Longin domain-containing protein</fullName>
    </recommendedName>
</protein>
<dbReference type="STRING" id="1037660.A0A066WH26"/>
<comment type="caution">
    <text evidence="2">The sequence shown here is derived from an EMBL/GenBank/DDBJ whole genome shotgun (WGS) entry which is preliminary data.</text>
</comment>
<dbReference type="InterPro" id="IPR013176">
    <property type="entry name" value="Ccz1"/>
</dbReference>
<dbReference type="PANTHER" id="PTHR13056:SF0">
    <property type="entry name" value="VACUOLAR FUSION PROTEIN CCZ1 HOMOLOG-RELATED"/>
    <property type="match status" value="1"/>
</dbReference>
<dbReference type="PANTHER" id="PTHR13056">
    <property type="entry name" value="VACUOLAR FUSION PROTEIN CCZ1 HOMOLOG-RELATED"/>
    <property type="match status" value="1"/>
</dbReference>
<evidence type="ECO:0000256" key="1">
    <source>
        <dbReference type="SAM" id="MobiDB-lite"/>
    </source>
</evidence>
<dbReference type="InParanoid" id="A0A066WH26"/>
<dbReference type="EMBL" id="JMSN01000003">
    <property type="protein sequence ID" value="KDN53297.1"/>
    <property type="molecule type" value="Genomic_DNA"/>
</dbReference>
<dbReference type="Proteomes" id="UP000027361">
    <property type="component" value="Unassembled WGS sequence"/>
</dbReference>
<dbReference type="RefSeq" id="XP_013246136.1">
    <property type="nucleotide sequence ID" value="XM_013390682.1"/>
</dbReference>
<dbReference type="GO" id="GO:0016192">
    <property type="term" value="P:vesicle-mediated transport"/>
    <property type="evidence" value="ECO:0007669"/>
    <property type="project" value="InterPro"/>
</dbReference>
<proteinExistence type="predicted"/>
<dbReference type="HOGENOM" id="CLU_497992_0_0_1"/>
<evidence type="ECO:0000313" key="2">
    <source>
        <dbReference type="EMBL" id="KDN53297.1"/>
    </source>
</evidence>
<dbReference type="OrthoDB" id="240546at2759"/>
<evidence type="ECO:0000313" key="3">
    <source>
        <dbReference type="Proteomes" id="UP000027361"/>
    </source>
</evidence>
<sequence>MSFLLPNSITSAFKSAFADSTFRDSSQPSGGNISADLKAVYQAACISWLAIHRVQSPVRKASGQNSNQGTDAHDPQPQDEGESGDSSEIDILFYFSKELAVTREQIRRQIRVLRGATDFYLSMMTGEGQVQPQAPQNQHYRSWVIHSQKHRNIVLELGDDVWLMVSLQAPRWLRASTPKLRWQYDEEWRPDTWIVSALGSAWDTWVMLNGSATSFLRFPTSGRAELERSLEKYFSVWASRWDLQSLHNEGDQKHPFGQPQKQPRFKVFSNLLLVQHPVNPSEDLKTKRTTEKFDSTLSDIVGRRYTLSQRGTRKGNEELLREAMIFRGTCRLSCRSVAGTKPSSNDDVRILIDHVLATYGPLITPPDRGDLGHTPDGVATVTPATSNVSVKKDVRGNSSRLSFLSFWGAAEDQEQAAPTAAKVDDPAKPTKSVLTALATSAPEQTDPAPRAFPSISVTSSAWFSKSSSPQLPGPIESSDAVDNEGSPGKRPPDNTEEAKELEEEADPPEFQTFKLVAWPRRHADGTEAPLEGKRVRLLFVSLAYLSI</sequence>
<keyword evidence="3" id="KW-1185">Reference proteome</keyword>
<feature type="region of interest" description="Disordered" evidence="1">
    <location>
        <begin position="59"/>
        <end position="85"/>
    </location>
</feature>